<organism evidence="1 2">
    <name type="scientific">Podospora australis</name>
    <dbReference type="NCBI Taxonomy" id="1536484"/>
    <lineage>
        <taxon>Eukaryota</taxon>
        <taxon>Fungi</taxon>
        <taxon>Dikarya</taxon>
        <taxon>Ascomycota</taxon>
        <taxon>Pezizomycotina</taxon>
        <taxon>Sordariomycetes</taxon>
        <taxon>Sordariomycetidae</taxon>
        <taxon>Sordariales</taxon>
        <taxon>Podosporaceae</taxon>
        <taxon>Podospora</taxon>
    </lineage>
</organism>
<gene>
    <name evidence="1" type="ORF">QBC35DRAFT_54540</name>
</gene>
<evidence type="ECO:0000313" key="2">
    <source>
        <dbReference type="Proteomes" id="UP001302126"/>
    </source>
</evidence>
<proteinExistence type="predicted"/>
<dbReference type="EMBL" id="MU864363">
    <property type="protein sequence ID" value="KAK4190771.1"/>
    <property type="molecule type" value="Genomic_DNA"/>
</dbReference>
<accession>A0AAN6X009</accession>
<protein>
    <submittedName>
        <fullName evidence="1">Uncharacterized protein</fullName>
    </submittedName>
</protein>
<reference evidence="1" key="2">
    <citation type="submission" date="2023-05" db="EMBL/GenBank/DDBJ databases">
        <authorList>
            <consortium name="Lawrence Berkeley National Laboratory"/>
            <person name="Steindorff A."/>
            <person name="Hensen N."/>
            <person name="Bonometti L."/>
            <person name="Westerberg I."/>
            <person name="Brannstrom I.O."/>
            <person name="Guillou S."/>
            <person name="Cros-Aarteil S."/>
            <person name="Calhoun S."/>
            <person name="Haridas S."/>
            <person name="Kuo A."/>
            <person name="Mondo S."/>
            <person name="Pangilinan J."/>
            <person name="Riley R."/>
            <person name="Labutti K."/>
            <person name="Andreopoulos B."/>
            <person name="Lipzen A."/>
            <person name="Chen C."/>
            <person name="Yanf M."/>
            <person name="Daum C."/>
            <person name="Ng V."/>
            <person name="Clum A."/>
            <person name="Ohm R."/>
            <person name="Martin F."/>
            <person name="Silar P."/>
            <person name="Natvig D."/>
            <person name="Lalanne C."/>
            <person name="Gautier V."/>
            <person name="Ament-Velasquez S.L."/>
            <person name="Kruys A."/>
            <person name="Hutchinson M.I."/>
            <person name="Powell A.J."/>
            <person name="Barry K."/>
            <person name="Miller A.N."/>
            <person name="Grigoriev I.V."/>
            <person name="Debuchy R."/>
            <person name="Gladieux P."/>
            <person name="Thoren M.H."/>
            <person name="Johannesson H."/>
        </authorList>
    </citation>
    <scope>NUCLEOTIDE SEQUENCE</scope>
    <source>
        <strain evidence="1">PSN309</strain>
    </source>
</reference>
<comment type="caution">
    <text evidence="1">The sequence shown here is derived from an EMBL/GenBank/DDBJ whole genome shotgun (WGS) entry which is preliminary data.</text>
</comment>
<name>A0AAN6X009_9PEZI</name>
<sequence>MVHSKTDSSLPNDLDKFSVSRSFKQHHSPVPGSKHVFAECLFPGFLTRMTPKKRKKKKKETRIHWAMLHFLQSIWCKPSPSPPLFDPKGMDAGLGFCGGETNAAEAARRQVPKKVGLEALIRWMDGRVAPRDETNRGVSAVQVNNTLEFWIITSCVAEHFVSFLTNTHSHAGNFSTAVIYPPYLLLTNFLCESTAFHFFSFSSRLIFRRWRFAGFFPIF</sequence>
<reference evidence="1" key="1">
    <citation type="journal article" date="2023" name="Mol. Phylogenet. Evol.">
        <title>Genome-scale phylogeny and comparative genomics of the fungal order Sordariales.</title>
        <authorList>
            <person name="Hensen N."/>
            <person name="Bonometti L."/>
            <person name="Westerberg I."/>
            <person name="Brannstrom I.O."/>
            <person name="Guillou S."/>
            <person name="Cros-Aarteil S."/>
            <person name="Calhoun S."/>
            <person name="Haridas S."/>
            <person name="Kuo A."/>
            <person name="Mondo S."/>
            <person name="Pangilinan J."/>
            <person name="Riley R."/>
            <person name="LaButti K."/>
            <person name="Andreopoulos B."/>
            <person name="Lipzen A."/>
            <person name="Chen C."/>
            <person name="Yan M."/>
            <person name="Daum C."/>
            <person name="Ng V."/>
            <person name="Clum A."/>
            <person name="Steindorff A."/>
            <person name="Ohm R.A."/>
            <person name="Martin F."/>
            <person name="Silar P."/>
            <person name="Natvig D.O."/>
            <person name="Lalanne C."/>
            <person name="Gautier V."/>
            <person name="Ament-Velasquez S.L."/>
            <person name="Kruys A."/>
            <person name="Hutchinson M.I."/>
            <person name="Powell A.J."/>
            <person name="Barry K."/>
            <person name="Miller A.N."/>
            <person name="Grigoriev I.V."/>
            <person name="Debuchy R."/>
            <person name="Gladieux P."/>
            <person name="Hiltunen Thoren M."/>
            <person name="Johannesson H."/>
        </authorList>
    </citation>
    <scope>NUCLEOTIDE SEQUENCE</scope>
    <source>
        <strain evidence="1">PSN309</strain>
    </source>
</reference>
<evidence type="ECO:0000313" key="1">
    <source>
        <dbReference type="EMBL" id="KAK4190771.1"/>
    </source>
</evidence>
<dbReference type="AlphaFoldDB" id="A0AAN6X009"/>
<dbReference type="Proteomes" id="UP001302126">
    <property type="component" value="Unassembled WGS sequence"/>
</dbReference>
<keyword evidence="2" id="KW-1185">Reference proteome</keyword>